<sequence length="501" mass="57770">MMSEPKRLHPIMILLTIIKSIKEVIIPIGVYFFIFFFKDPSDNVWLRWSPYFLIALLLLFILGTSFIKWVRYTYRIEHNELRIEHGLFVKKKRYIPFERIQSLDFSETILHRPLGLVKVTVETAAGSADEAEADMTAIKKEEATAIRKMIAEAKSTGELPEERENPDTEETEEKGLILYKITRKQLLFFASTSGRAGVIIAAIAAFAGQFADVIPLDKIFNEMADIVKTGFLFISLLVLAALFIAWLLSVAWAYLKYNDFTLRLVDDELVITRGLLEKRTTTIPVRRIQALKISESLFRQPFGYASVSVEYAGGSIIDENKADDVLIPIVKKREIPRLLQAGLSDYRFEEEFHSAPKRAQRRYFFVKTLIMTLITIGLSIWLWPYGLLAILLIGLTWIWGIFQYRSAAWKLTGHQLVLRYRDIQQHTVYLQKNRIQSLDYSVNWFQKRAHLATIATFVMSRGGGVAVVKHLEAEDAREIYNWYLPNTSSRQDDLKEQNPES</sequence>
<dbReference type="Proteomes" id="UP000679950">
    <property type="component" value="Unassembled WGS sequence"/>
</dbReference>
<dbReference type="InterPro" id="IPR005182">
    <property type="entry name" value="YdbS-like_PH"/>
</dbReference>
<evidence type="ECO:0000313" key="4">
    <source>
        <dbReference type="Proteomes" id="UP000679950"/>
    </source>
</evidence>
<feature type="domain" description="YdbS-like PH" evidence="2">
    <location>
        <begin position="404"/>
        <end position="483"/>
    </location>
</feature>
<keyword evidence="1 3" id="KW-0812">Transmembrane</keyword>
<feature type="transmembrane region" description="Helical" evidence="1">
    <location>
        <begin position="231"/>
        <end position="255"/>
    </location>
</feature>
<dbReference type="Pfam" id="PF03703">
    <property type="entry name" value="bPH_2"/>
    <property type="match status" value="3"/>
</dbReference>
<feature type="domain" description="YdbS-like PH" evidence="2">
    <location>
        <begin position="258"/>
        <end position="326"/>
    </location>
</feature>
<gene>
    <name evidence="3" type="primary">ydbT</name>
    <name evidence="3" type="ORF">J8TS2_13310</name>
</gene>
<organism evidence="3 4">
    <name type="scientific">Lederbergia ruris</name>
    <dbReference type="NCBI Taxonomy" id="217495"/>
    <lineage>
        <taxon>Bacteria</taxon>
        <taxon>Bacillati</taxon>
        <taxon>Bacillota</taxon>
        <taxon>Bacilli</taxon>
        <taxon>Bacillales</taxon>
        <taxon>Bacillaceae</taxon>
        <taxon>Lederbergia</taxon>
    </lineage>
</organism>
<protein>
    <submittedName>
        <fullName evidence="3">UPF0699 transmembrane protein YdbT</fullName>
    </submittedName>
</protein>
<keyword evidence="1" id="KW-0472">Membrane</keyword>
<dbReference type="PANTHER" id="PTHR34473">
    <property type="entry name" value="UPF0699 TRANSMEMBRANE PROTEIN YDBS"/>
    <property type="match status" value="1"/>
</dbReference>
<feature type="transmembrane region" description="Helical" evidence="1">
    <location>
        <begin position="186"/>
        <end position="211"/>
    </location>
</feature>
<evidence type="ECO:0000259" key="2">
    <source>
        <dbReference type="Pfam" id="PF03703"/>
    </source>
</evidence>
<feature type="transmembrane region" description="Helical" evidence="1">
    <location>
        <begin position="12"/>
        <end position="36"/>
    </location>
</feature>
<keyword evidence="4" id="KW-1185">Reference proteome</keyword>
<feature type="transmembrane region" description="Helical" evidence="1">
    <location>
        <begin position="48"/>
        <end position="67"/>
    </location>
</feature>
<keyword evidence="1" id="KW-1133">Transmembrane helix</keyword>
<dbReference type="InterPro" id="IPR014529">
    <property type="entry name" value="UCP026631"/>
</dbReference>
<accession>A0ABQ4KGC5</accession>
<dbReference type="PANTHER" id="PTHR34473:SF2">
    <property type="entry name" value="UPF0699 TRANSMEMBRANE PROTEIN YDBT"/>
    <property type="match status" value="1"/>
</dbReference>
<dbReference type="EMBL" id="BORB01000008">
    <property type="protein sequence ID" value="GIN57012.1"/>
    <property type="molecule type" value="Genomic_DNA"/>
</dbReference>
<evidence type="ECO:0000256" key="1">
    <source>
        <dbReference type="SAM" id="Phobius"/>
    </source>
</evidence>
<comment type="caution">
    <text evidence="3">The sequence shown here is derived from an EMBL/GenBank/DDBJ whole genome shotgun (WGS) entry which is preliminary data.</text>
</comment>
<evidence type="ECO:0000313" key="3">
    <source>
        <dbReference type="EMBL" id="GIN57012.1"/>
    </source>
</evidence>
<feature type="transmembrane region" description="Helical" evidence="1">
    <location>
        <begin position="363"/>
        <end position="381"/>
    </location>
</feature>
<dbReference type="RefSeq" id="WP_412931620.1">
    <property type="nucleotide sequence ID" value="NZ_JBFEGE010000006.1"/>
</dbReference>
<proteinExistence type="predicted"/>
<feature type="domain" description="YdbS-like PH" evidence="2">
    <location>
        <begin position="69"/>
        <end position="148"/>
    </location>
</feature>
<feature type="transmembrane region" description="Helical" evidence="1">
    <location>
        <begin position="387"/>
        <end position="404"/>
    </location>
</feature>
<reference evidence="3 4" key="1">
    <citation type="submission" date="2021-03" db="EMBL/GenBank/DDBJ databases">
        <title>Antimicrobial resistance genes in bacteria isolated from Japanese honey, and their potential for conferring macrolide and lincosamide resistance in the American foulbrood pathogen Paenibacillus larvae.</title>
        <authorList>
            <person name="Okamoto M."/>
            <person name="Kumagai M."/>
            <person name="Kanamori H."/>
            <person name="Takamatsu D."/>
        </authorList>
    </citation>
    <scope>NUCLEOTIDE SEQUENCE [LARGE SCALE GENOMIC DNA]</scope>
    <source>
        <strain evidence="3 4">J8TS2</strain>
    </source>
</reference>
<name>A0ABQ4KGC5_9BACI</name>
<dbReference type="PIRSF" id="PIRSF026631">
    <property type="entry name" value="UCP026631"/>
    <property type="match status" value="1"/>
</dbReference>